<dbReference type="Gene3D" id="3.40.50.1820">
    <property type="entry name" value="alpha/beta hydrolase"/>
    <property type="match status" value="1"/>
</dbReference>
<accession>A0AAW8R106</accession>
<dbReference type="GO" id="GO:0016787">
    <property type="term" value="F:hydrolase activity"/>
    <property type="evidence" value="ECO:0007669"/>
    <property type="project" value="UniProtKB-KW"/>
</dbReference>
<gene>
    <name evidence="3" type="ORF">RM544_07720</name>
</gene>
<dbReference type="InterPro" id="IPR029058">
    <property type="entry name" value="AB_hydrolase_fold"/>
</dbReference>
<dbReference type="RefSeq" id="WP_311361184.1">
    <property type="nucleotide sequence ID" value="NZ_JAVRIE010000002.1"/>
</dbReference>
<evidence type="ECO:0000259" key="2">
    <source>
        <dbReference type="Pfam" id="PF00561"/>
    </source>
</evidence>
<evidence type="ECO:0000313" key="3">
    <source>
        <dbReference type="EMBL" id="MDT0582424.1"/>
    </source>
</evidence>
<comment type="caution">
    <text evidence="3">The sequence shown here is derived from an EMBL/GenBank/DDBJ whole genome shotgun (WGS) entry which is preliminary data.</text>
</comment>
<organism evidence="3 4">
    <name type="scientific">Brumicola blandensis</name>
    <dbReference type="NCBI Taxonomy" id="3075611"/>
    <lineage>
        <taxon>Bacteria</taxon>
        <taxon>Pseudomonadati</taxon>
        <taxon>Pseudomonadota</taxon>
        <taxon>Gammaproteobacteria</taxon>
        <taxon>Alteromonadales</taxon>
        <taxon>Alteromonadaceae</taxon>
        <taxon>Brumicola</taxon>
    </lineage>
</organism>
<dbReference type="SUPFAM" id="SSF53474">
    <property type="entry name" value="alpha/beta-Hydrolases"/>
    <property type="match status" value="1"/>
</dbReference>
<dbReference type="EMBL" id="JAVRIE010000002">
    <property type="protein sequence ID" value="MDT0582424.1"/>
    <property type="molecule type" value="Genomic_DNA"/>
</dbReference>
<protein>
    <submittedName>
        <fullName evidence="3">Alpha/beta hydrolase</fullName>
    </submittedName>
</protein>
<proteinExistence type="predicted"/>
<dbReference type="Proteomes" id="UP001249020">
    <property type="component" value="Unassembled WGS sequence"/>
</dbReference>
<dbReference type="PANTHER" id="PTHR46438">
    <property type="entry name" value="ALPHA/BETA-HYDROLASES SUPERFAMILY PROTEIN"/>
    <property type="match status" value="1"/>
</dbReference>
<dbReference type="InterPro" id="IPR000639">
    <property type="entry name" value="Epox_hydrolase-like"/>
</dbReference>
<name>A0AAW8R106_9ALTE</name>
<feature type="transmembrane region" description="Helical" evidence="1">
    <location>
        <begin position="7"/>
        <end position="25"/>
    </location>
</feature>
<dbReference type="PANTHER" id="PTHR46438:SF11">
    <property type="entry name" value="LIPASE-RELATED"/>
    <property type="match status" value="1"/>
</dbReference>
<keyword evidence="3" id="KW-0378">Hydrolase</keyword>
<reference evidence="3 4" key="1">
    <citation type="submission" date="2023-09" db="EMBL/GenBank/DDBJ databases">
        <authorList>
            <person name="Rey-Velasco X."/>
        </authorList>
    </citation>
    <scope>NUCLEOTIDE SEQUENCE [LARGE SCALE GENOMIC DNA]</scope>
    <source>
        <strain evidence="3 4">W409</strain>
    </source>
</reference>
<dbReference type="InterPro" id="IPR000073">
    <property type="entry name" value="AB_hydrolase_1"/>
</dbReference>
<dbReference type="PRINTS" id="PR00412">
    <property type="entry name" value="EPOXHYDRLASE"/>
</dbReference>
<keyword evidence="1" id="KW-0812">Transmembrane</keyword>
<feature type="domain" description="AB hydrolase-1" evidence="2">
    <location>
        <begin position="68"/>
        <end position="302"/>
    </location>
</feature>
<dbReference type="AlphaFoldDB" id="A0AAW8R106"/>
<sequence length="314" mass="34919">MWRALKGVLLFLIVLVCGFGIYVYLHKEPDRPLADLTERWAQPPSTFIELAGMLVHLRDEGPRNDKAPIILIHGTSASLHTWDGWAQVLSQDRRVIRFDLPAFGLTGPEPNNNYTIERYAEFVVTVMDHLGVDNAILAGNSLGGYIAWSTAVLHPSRVHQLVLVDASGYPYESESVPIAFKISQHPIASVLLKDFIPKALVENSVKNVYGNPDLVSQELVERYYQLSLREGNRSALSERFKQTKPGALAASIPDIKVPTLILWGAKDKLIPLKQGERFNQEILGSQLIVFDGLGHVPHEEDPQATVDAVLSFLD</sequence>
<dbReference type="PRINTS" id="PR00111">
    <property type="entry name" value="ABHYDROLASE"/>
</dbReference>
<keyword evidence="1" id="KW-1133">Transmembrane helix</keyword>
<keyword evidence="1" id="KW-0472">Membrane</keyword>
<keyword evidence="4" id="KW-1185">Reference proteome</keyword>
<evidence type="ECO:0000313" key="4">
    <source>
        <dbReference type="Proteomes" id="UP001249020"/>
    </source>
</evidence>
<evidence type="ECO:0000256" key="1">
    <source>
        <dbReference type="SAM" id="Phobius"/>
    </source>
</evidence>
<dbReference type="Pfam" id="PF00561">
    <property type="entry name" value="Abhydrolase_1"/>
    <property type="match status" value="1"/>
</dbReference>